<dbReference type="InterPro" id="IPR038071">
    <property type="entry name" value="UROD/MetE-like_sf"/>
</dbReference>
<reference evidence="2 3" key="2">
    <citation type="journal article" date="2011" name="Stand. Genomic Sci.">
        <title>Complete genome sequence of Mahella australiensis type strain (50-1 BON).</title>
        <authorList>
            <person name="Sikorski J."/>
            <person name="Teshima H."/>
            <person name="Nolan M."/>
            <person name="Lucas S."/>
            <person name="Hammon N."/>
            <person name="Deshpande S."/>
            <person name="Cheng J.F."/>
            <person name="Pitluck S."/>
            <person name="Liolios K."/>
            <person name="Pagani I."/>
            <person name="Ivanova N."/>
            <person name="Huntemann M."/>
            <person name="Mavromatis K."/>
            <person name="Ovchinikova G."/>
            <person name="Pati A."/>
            <person name="Tapia R."/>
            <person name="Han C."/>
            <person name="Goodwin L."/>
            <person name="Chen A."/>
            <person name="Palaniappan K."/>
            <person name="Land M."/>
            <person name="Hauser L."/>
            <person name="Ngatchou-Djao O.D."/>
            <person name="Rohde M."/>
            <person name="Pukall R."/>
            <person name="Spring S."/>
            <person name="Abt B."/>
            <person name="Goker M."/>
            <person name="Detter J.C."/>
            <person name="Woyke T."/>
            <person name="Bristow J."/>
            <person name="Markowitz V."/>
            <person name="Hugenholtz P."/>
            <person name="Eisen J.A."/>
            <person name="Kyrpides N.C."/>
            <person name="Klenk H.P."/>
            <person name="Lapidus A."/>
        </authorList>
    </citation>
    <scope>NUCLEOTIDE SEQUENCE [LARGE SCALE GENOMIC DNA]</scope>
    <source>
        <strain evidence="3">DSM 15567 / CIP 107919 / 50-1 BON</strain>
    </source>
</reference>
<dbReference type="Gene3D" id="3.20.20.210">
    <property type="match status" value="1"/>
</dbReference>
<evidence type="ECO:0000259" key="1">
    <source>
        <dbReference type="Pfam" id="PF01208"/>
    </source>
</evidence>
<accession>F4A0Q6</accession>
<dbReference type="EMBL" id="CP002360">
    <property type="protein sequence ID" value="AEE96952.1"/>
    <property type="molecule type" value="Genomic_DNA"/>
</dbReference>
<dbReference type="GO" id="GO:0004853">
    <property type="term" value="F:uroporphyrinogen decarboxylase activity"/>
    <property type="evidence" value="ECO:0007669"/>
    <property type="project" value="InterPro"/>
</dbReference>
<dbReference type="RefSeq" id="WP_013781380.1">
    <property type="nucleotide sequence ID" value="NC_015520.1"/>
</dbReference>
<dbReference type="STRING" id="697281.Mahau_1771"/>
<dbReference type="PANTHER" id="PTHR47099:SF1">
    <property type="entry name" value="METHYLCOBAMIDE:COM METHYLTRANSFERASE MTBA"/>
    <property type="match status" value="1"/>
</dbReference>
<dbReference type="eggNOG" id="COG0407">
    <property type="taxonomic scope" value="Bacteria"/>
</dbReference>
<dbReference type="Proteomes" id="UP000008457">
    <property type="component" value="Chromosome"/>
</dbReference>
<dbReference type="PANTHER" id="PTHR47099">
    <property type="entry name" value="METHYLCOBAMIDE:COM METHYLTRANSFERASE MTBA"/>
    <property type="match status" value="1"/>
</dbReference>
<evidence type="ECO:0000313" key="3">
    <source>
        <dbReference type="Proteomes" id="UP000008457"/>
    </source>
</evidence>
<feature type="domain" description="Uroporphyrinogen decarboxylase (URO-D)" evidence="1">
    <location>
        <begin position="222"/>
        <end position="386"/>
    </location>
</feature>
<dbReference type="Pfam" id="PF01208">
    <property type="entry name" value="URO-D"/>
    <property type="match status" value="1"/>
</dbReference>
<name>F4A0Q6_MAHA5</name>
<dbReference type="HOGENOM" id="CLU_709413_0_0_9"/>
<evidence type="ECO:0000313" key="2">
    <source>
        <dbReference type="EMBL" id="AEE96952.1"/>
    </source>
</evidence>
<proteinExistence type="predicted"/>
<keyword evidence="3" id="KW-1185">Reference proteome</keyword>
<protein>
    <recommendedName>
        <fullName evidence="1">Uroporphyrinogen decarboxylase (URO-D) domain-containing protein</fullName>
    </recommendedName>
</protein>
<sequence length="389" mass="44421">MKEQMTSKERLLTAICLGQPDMVPVTPDISSMIPCKLTGKPFWDIHLYENPNPTSEFTNPALGRAYLKALDHFKFDGWYMYGGLHLKTNSQVSSHMEIISKTDDRIIMRTVYITPKGELTQQDVFYRDNSPTRTEKVVKDIEKDFEKVKYFYPDILGYDDSFDQPIREELGDKGIFCYMIGYPGFQDWIFIFNGNLEAMTYAYYDHQDIMDEWRYVQDRFICRQTEMILDAKPDVLFLGGSGTITLQSPDIFRRLGLPTIKKVTRMAKEAGVPTMLHSCGKARKLVEMLADETDLNCINPLEKPPMGDCILRDIKAQFGNKIALMGNLHTTEVMLMGTVEDVERAAKQAIDDAAEGGGFILSTGDQCGRDTPEENIFKMIEVARTYGRY</sequence>
<reference evidence="3" key="1">
    <citation type="submission" date="2010-11" db="EMBL/GenBank/DDBJ databases">
        <title>The complete genome of Mahella australiensis DSM 15567.</title>
        <authorList>
            <consortium name="US DOE Joint Genome Institute (JGI-PGF)"/>
            <person name="Lucas S."/>
            <person name="Copeland A."/>
            <person name="Lapidus A."/>
            <person name="Bruce D."/>
            <person name="Goodwin L."/>
            <person name="Pitluck S."/>
            <person name="Kyrpides N."/>
            <person name="Mavromatis K."/>
            <person name="Pagani I."/>
            <person name="Ivanova N."/>
            <person name="Teshima H."/>
            <person name="Brettin T."/>
            <person name="Detter J.C."/>
            <person name="Han C."/>
            <person name="Tapia R."/>
            <person name="Land M."/>
            <person name="Hauser L."/>
            <person name="Markowitz V."/>
            <person name="Cheng J.-F."/>
            <person name="Hugenholtz P."/>
            <person name="Woyke T."/>
            <person name="Wu D."/>
            <person name="Spring S."/>
            <person name="Pukall R."/>
            <person name="Steenblock K."/>
            <person name="Schneider S."/>
            <person name="Klenk H.-P."/>
            <person name="Eisen J.A."/>
        </authorList>
    </citation>
    <scope>NUCLEOTIDE SEQUENCE [LARGE SCALE GENOMIC DNA]</scope>
    <source>
        <strain evidence="3">DSM 15567 / CIP 107919 / 50-1 BON</strain>
    </source>
</reference>
<dbReference type="KEGG" id="mas:Mahau_1771"/>
<dbReference type="InterPro" id="IPR052024">
    <property type="entry name" value="Methanogen_methyltrans"/>
</dbReference>
<dbReference type="GO" id="GO:0006779">
    <property type="term" value="P:porphyrin-containing compound biosynthetic process"/>
    <property type="evidence" value="ECO:0007669"/>
    <property type="project" value="InterPro"/>
</dbReference>
<dbReference type="AlphaFoldDB" id="F4A0Q6"/>
<gene>
    <name evidence="2" type="ordered locus">Mahau_1771</name>
</gene>
<dbReference type="InterPro" id="IPR000257">
    <property type="entry name" value="Uroporphyrinogen_deCOase"/>
</dbReference>
<organism evidence="2 3">
    <name type="scientific">Mahella australiensis (strain DSM 15567 / CIP 107919 / 50-1 BON)</name>
    <dbReference type="NCBI Taxonomy" id="697281"/>
    <lineage>
        <taxon>Bacteria</taxon>
        <taxon>Bacillati</taxon>
        <taxon>Bacillota</taxon>
        <taxon>Clostridia</taxon>
        <taxon>Thermoanaerobacterales</taxon>
        <taxon>Thermoanaerobacterales Family IV. Incertae Sedis</taxon>
        <taxon>Mahella</taxon>
    </lineage>
</organism>
<dbReference type="SUPFAM" id="SSF51726">
    <property type="entry name" value="UROD/MetE-like"/>
    <property type="match status" value="1"/>
</dbReference>